<dbReference type="SUPFAM" id="SSF47616">
    <property type="entry name" value="GST C-terminal domain-like"/>
    <property type="match status" value="1"/>
</dbReference>
<dbReference type="EMBL" id="OZ020106">
    <property type="protein sequence ID" value="CAK9258027.1"/>
    <property type="molecule type" value="Genomic_DNA"/>
</dbReference>
<dbReference type="InterPro" id="IPR036282">
    <property type="entry name" value="Glutathione-S-Trfase_C_sf"/>
</dbReference>
<reference evidence="3" key="1">
    <citation type="submission" date="2024-02" db="EMBL/GenBank/DDBJ databases">
        <authorList>
            <consortium name="ELIXIR-Norway"/>
            <consortium name="Elixir Norway"/>
        </authorList>
    </citation>
    <scope>NUCLEOTIDE SEQUENCE</scope>
</reference>
<dbReference type="InterPro" id="IPR036249">
    <property type="entry name" value="Thioredoxin-like_sf"/>
</dbReference>
<keyword evidence="4" id="KW-1185">Reference proteome</keyword>
<dbReference type="PROSITE" id="PS50405">
    <property type="entry name" value="GST_CTER"/>
    <property type="match status" value="1"/>
</dbReference>
<dbReference type="Gene3D" id="3.40.30.10">
    <property type="entry name" value="Glutaredoxin"/>
    <property type="match status" value="1"/>
</dbReference>
<dbReference type="Proteomes" id="UP001497444">
    <property type="component" value="Chromosome 11"/>
</dbReference>
<dbReference type="PROSITE" id="PS50404">
    <property type="entry name" value="GST_NTER"/>
    <property type="match status" value="1"/>
</dbReference>
<dbReference type="Pfam" id="PF13417">
    <property type="entry name" value="GST_N_3"/>
    <property type="match status" value="1"/>
</dbReference>
<feature type="domain" description="GST N-terminal" evidence="1">
    <location>
        <begin position="99"/>
        <end position="179"/>
    </location>
</feature>
<name>A0ABP0VXD6_9BRYO</name>
<dbReference type="Gene3D" id="1.20.1050.10">
    <property type="match status" value="1"/>
</dbReference>
<evidence type="ECO:0008006" key="5">
    <source>
        <dbReference type="Google" id="ProtNLM"/>
    </source>
</evidence>
<dbReference type="PANTHER" id="PTHR44328:SF16">
    <property type="entry name" value="PROTEIN IN2-1 HOMOLOG B"/>
    <property type="match status" value="1"/>
</dbReference>
<evidence type="ECO:0000313" key="3">
    <source>
        <dbReference type="EMBL" id="CAK9258027.1"/>
    </source>
</evidence>
<sequence length="337" mass="37248">MASCCVSCVIPVSTTTFSIANNPRMICSFPAVHPVIRPYPQLLRNSNSFQGQSTYCLNSQLVHRKGYFSVCSMAPAAVASFVNSQDLDSKSECPPLFDGTTRLYYSALCPYAQRVWIAQKYKGLDEIECVPISLSDKPAWYKEKVYPVGKVPALEHKGKVKGESLDLLEYLDQEFGGPTIGPTEEDKKQAAAELVKYIDTLGKAGYTALSLKDAAPADIDKTVGPAFDYVENALGKYANEGPFFLGKFGLVDIAYVPFIERLEIAFSGLKNYDVTAGRPNLAKWLKAMDTVDAYNETKLERSVLLDIYKRMLEMDYFRKVGIVTDEKKAAATPVATN</sequence>
<dbReference type="PANTHER" id="PTHR44328">
    <property type="entry name" value="GLUTATHIONE S-TRANSFERASE L1"/>
    <property type="match status" value="1"/>
</dbReference>
<dbReference type="Pfam" id="PF13410">
    <property type="entry name" value="GST_C_2"/>
    <property type="match status" value="1"/>
</dbReference>
<dbReference type="InterPro" id="IPR004045">
    <property type="entry name" value="Glutathione_S-Trfase_N"/>
</dbReference>
<gene>
    <name evidence="3" type="ORF">CSSPJE1EN1_LOCUS3505</name>
</gene>
<dbReference type="SFLD" id="SFLDS00019">
    <property type="entry name" value="Glutathione_Transferase_(cytos"/>
    <property type="match status" value="1"/>
</dbReference>
<protein>
    <recommendedName>
        <fullName evidence="5">Glutathione S-transferase</fullName>
    </recommendedName>
</protein>
<evidence type="ECO:0000259" key="2">
    <source>
        <dbReference type="PROSITE" id="PS50405"/>
    </source>
</evidence>
<evidence type="ECO:0000313" key="4">
    <source>
        <dbReference type="Proteomes" id="UP001497444"/>
    </source>
</evidence>
<organism evidence="3 4">
    <name type="scientific">Sphagnum jensenii</name>
    <dbReference type="NCBI Taxonomy" id="128206"/>
    <lineage>
        <taxon>Eukaryota</taxon>
        <taxon>Viridiplantae</taxon>
        <taxon>Streptophyta</taxon>
        <taxon>Embryophyta</taxon>
        <taxon>Bryophyta</taxon>
        <taxon>Sphagnophytina</taxon>
        <taxon>Sphagnopsida</taxon>
        <taxon>Sphagnales</taxon>
        <taxon>Sphagnaceae</taxon>
        <taxon>Sphagnum</taxon>
    </lineage>
</organism>
<dbReference type="InterPro" id="IPR040079">
    <property type="entry name" value="Glutathione_S-Trfase"/>
</dbReference>
<accession>A0ABP0VXD6</accession>
<dbReference type="InterPro" id="IPR044629">
    <property type="entry name" value="GSTL1/2/3"/>
</dbReference>
<dbReference type="SUPFAM" id="SSF52833">
    <property type="entry name" value="Thioredoxin-like"/>
    <property type="match status" value="1"/>
</dbReference>
<dbReference type="SFLD" id="SFLDG00358">
    <property type="entry name" value="Main_(cytGST)"/>
    <property type="match status" value="1"/>
</dbReference>
<dbReference type="InterPro" id="IPR010987">
    <property type="entry name" value="Glutathione-S-Trfase_C-like"/>
</dbReference>
<feature type="domain" description="GST C-terminal" evidence="2">
    <location>
        <begin position="183"/>
        <end position="311"/>
    </location>
</feature>
<proteinExistence type="predicted"/>
<evidence type="ECO:0000259" key="1">
    <source>
        <dbReference type="PROSITE" id="PS50404"/>
    </source>
</evidence>